<dbReference type="AlphaFoldDB" id="A0A098M9D7"/>
<comment type="cofactor">
    <cofactor evidence="1">
        <name>pyridoxal 5'-phosphate</name>
        <dbReference type="ChEBI" id="CHEBI:597326"/>
    </cofactor>
</comment>
<organism evidence="8 9">
    <name type="scientific">Paenibacillus wynnii</name>
    <dbReference type="NCBI Taxonomy" id="268407"/>
    <lineage>
        <taxon>Bacteria</taxon>
        <taxon>Bacillati</taxon>
        <taxon>Bacillota</taxon>
        <taxon>Bacilli</taxon>
        <taxon>Bacillales</taxon>
        <taxon>Paenibacillaceae</taxon>
        <taxon>Paenibacillus</taxon>
    </lineage>
</organism>
<feature type="domain" description="Aminotransferase class I/classII large" evidence="7">
    <location>
        <begin position="28"/>
        <end position="381"/>
    </location>
</feature>
<dbReference type="SUPFAM" id="SSF53383">
    <property type="entry name" value="PLP-dependent transferases"/>
    <property type="match status" value="1"/>
</dbReference>
<dbReference type="PANTHER" id="PTHR42790">
    <property type="entry name" value="AMINOTRANSFERASE"/>
    <property type="match status" value="1"/>
</dbReference>
<comment type="subunit">
    <text evidence="3">Homodimer.</text>
</comment>
<dbReference type="RefSeq" id="WP_036657942.1">
    <property type="nucleotide sequence ID" value="NZ_JQCR01000003.1"/>
</dbReference>
<dbReference type="Pfam" id="PF00155">
    <property type="entry name" value="Aminotran_1_2"/>
    <property type="match status" value="1"/>
</dbReference>
<dbReference type="eggNOG" id="COG1167">
    <property type="taxonomic scope" value="Bacteria"/>
</dbReference>
<dbReference type="CDD" id="cd00609">
    <property type="entry name" value="AAT_like"/>
    <property type="match status" value="1"/>
</dbReference>
<evidence type="ECO:0000256" key="2">
    <source>
        <dbReference type="ARBA" id="ARBA00007441"/>
    </source>
</evidence>
<dbReference type="InterPro" id="IPR015424">
    <property type="entry name" value="PyrdxlP-dep_Trfase"/>
</dbReference>
<dbReference type="GO" id="GO:0030170">
    <property type="term" value="F:pyridoxal phosphate binding"/>
    <property type="evidence" value="ECO:0007669"/>
    <property type="project" value="InterPro"/>
</dbReference>
<dbReference type="InterPro" id="IPR050859">
    <property type="entry name" value="Class-I_PLP-dep_aminotransf"/>
</dbReference>
<dbReference type="EMBL" id="JQCR01000003">
    <property type="protein sequence ID" value="KGE18147.1"/>
    <property type="molecule type" value="Genomic_DNA"/>
</dbReference>
<comment type="similarity">
    <text evidence="2">Belongs to the class-I pyridoxal-phosphate-dependent aminotransferase family.</text>
</comment>
<dbReference type="STRING" id="268407.PWYN_26815"/>
<evidence type="ECO:0000313" key="9">
    <source>
        <dbReference type="Proteomes" id="UP000029734"/>
    </source>
</evidence>
<dbReference type="OrthoDB" id="9802601at2"/>
<dbReference type="InterPro" id="IPR015422">
    <property type="entry name" value="PyrdxlP-dep_Trfase_small"/>
</dbReference>
<dbReference type="InterPro" id="IPR015421">
    <property type="entry name" value="PyrdxlP-dep_Trfase_major"/>
</dbReference>
<proteinExistence type="inferred from homology"/>
<protein>
    <submittedName>
        <fullName evidence="8">Aminotransferase</fullName>
    </submittedName>
</protein>
<evidence type="ECO:0000256" key="1">
    <source>
        <dbReference type="ARBA" id="ARBA00001933"/>
    </source>
</evidence>
<dbReference type="PANTHER" id="PTHR42790:SF19">
    <property type="entry name" value="KYNURENINE_ALPHA-AMINOADIPATE AMINOTRANSFERASE, MITOCHONDRIAL"/>
    <property type="match status" value="1"/>
</dbReference>
<keyword evidence="4 8" id="KW-0032">Aminotransferase</keyword>
<dbReference type="GO" id="GO:1901605">
    <property type="term" value="P:alpha-amino acid metabolic process"/>
    <property type="evidence" value="ECO:0007669"/>
    <property type="project" value="TreeGrafter"/>
</dbReference>
<dbReference type="FunFam" id="3.40.640.10:FF:000053">
    <property type="entry name" value="Aminotransferase, class I"/>
    <property type="match status" value="1"/>
</dbReference>
<sequence>MNINYSMAAKHLGSSAVRDILKLTQGKDIISLAGGLPSEDHFPLKAIQEAYSQVLSSNSSVLQYGLTEGYAPLRDKIAARLTSQGIPTSSSEIVLTTGSQQAIDLLCKIILDPGDTVLVEAPTYLAALQVLGSYRADIQSLESDVDGILPDDLEDKLRRYRPKLLYVVPTFSNPTGATWSQERRIKVVELCRRYGVLILEDNPYGEISFQSDKDSCPSTLAAIDRSYSGDYCVAYTGTFSKIVAPALRTGWIVGGSQLIKTLAKAKQAADLHSSTIDQRALDQLLLHFDLEQHISIISREYHSRMNTLSSEITSRKWEGSFFREPKGGMFLWLTLAEHVNSTELLKLAIPKGVAFVPGEVFYSSQPHKNTMRLNFTHTAPDVIPLAIERLESALVEFNNNKKTTSLV</sequence>
<dbReference type="InterPro" id="IPR004839">
    <property type="entry name" value="Aminotransferase_I/II_large"/>
</dbReference>
<reference evidence="8 9" key="1">
    <citation type="submission" date="2014-08" db="EMBL/GenBank/DDBJ databases">
        <authorList>
            <person name="den Bakker H.C."/>
        </authorList>
    </citation>
    <scope>NUCLEOTIDE SEQUENCE [LARGE SCALE GENOMIC DNA]</scope>
    <source>
        <strain evidence="8 9">DSM 18334</strain>
    </source>
</reference>
<accession>A0A098M9D7</accession>
<evidence type="ECO:0000256" key="5">
    <source>
        <dbReference type="ARBA" id="ARBA00022679"/>
    </source>
</evidence>
<gene>
    <name evidence="8" type="ORF">PWYN_26815</name>
</gene>
<evidence type="ECO:0000256" key="6">
    <source>
        <dbReference type="ARBA" id="ARBA00022898"/>
    </source>
</evidence>
<evidence type="ECO:0000313" key="8">
    <source>
        <dbReference type="EMBL" id="KGE18147.1"/>
    </source>
</evidence>
<dbReference type="Gene3D" id="3.40.640.10">
    <property type="entry name" value="Type I PLP-dependent aspartate aminotransferase-like (Major domain)"/>
    <property type="match status" value="1"/>
</dbReference>
<evidence type="ECO:0000256" key="3">
    <source>
        <dbReference type="ARBA" id="ARBA00011738"/>
    </source>
</evidence>
<comment type="caution">
    <text evidence="8">The sequence shown here is derived from an EMBL/GenBank/DDBJ whole genome shotgun (WGS) entry which is preliminary data.</text>
</comment>
<keyword evidence="6" id="KW-0663">Pyridoxal phosphate</keyword>
<evidence type="ECO:0000256" key="4">
    <source>
        <dbReference type="ARBA" id="ARBA00022576"/>
    </source>
</evidence>
<reference evidence="8 9" key="2">
    <citation type="submission" date="2014-10" db="EMBL/GenBank/DDBJ databases">
        <title>Comparative genomics of the Paenibacillus odorifer group.</title>
        <authorList>
            <person name="Tsai Y.-C."/>
            <person name="Martin N."/>
            <person name="Korlach J."/>
            <person name="Wiedmann M."/>
        </authorList>
    </citation>
    <scope>NUCLEOTIDE SEQUENCE [LARGE SCALE GENOMIC DNA]</scope>
    <source>
        <strain evidence="8 9">DSM 18334</strain>
    </source>
</reference>
<evidence type="ECO:0000259" key="7">
    <source>
        <dbReference type="Pfam" id="PF00155"/>
    </source>
</evidence>
<dbReference type="GO" id="GO:0008483">
    <property type="term" value="F:transaminase activity"/>
    <property type="evidence" value="ECO:0007669"/>
    <property type="project" value="UniProtKB-KW"/>
</dbReference>
<keyword evidence="5 8" id="KW-0808">Transferase</keyword>
<dbReference type="Proteomes" id="UP000029734">
    <property type="component" value="Unassembled WGS sequence"/>
</dbReference>
<dbReference type="Gene3D" id="3.90.1150.10">
    <property type="entry name" value="Aspartate Aminotransferase, domain 1"/>
    <property type="match status" value="1"/>
</dbReference>
<keyword evidence="9" id="KW-1185">Reference proteome</keyword>
<name>A0A098M9D7_9BACL</name>